<organism evidence="5 6">
    <name type="scientific">Pseudonocardia oroxyli</name>
    <dbReference type="NCBI Taxonomy" id="366584"/>
    <lineage>
        <taxon>Bacteria</taxon>
        <taxon>Bacillati</taxon>
        <taxon>Actinomycetota</taxon>
        <taxon>Actinomycetes</taxon>
        <taxon>Pseudonocardiales</taxon>
        <taxon>Pseudonocardiaceae</taxon>
        <taxon>Pseudonocardia</taxon>
    </lineage>
</organism>
<keyword evidence="6" id="KW-1185">Reference proteome</keyword>
<dbReference type="Proteomes" id="UP000198967">
    <property type="component" value="Unassembled WGS sequence"/>
</dbReference>
<proteinExistence type="inferred from homology"/>
<evidence type="ECO:0000256" key="2">
    <source>
        <dbReference type="ARBA" id="ARBA00022801"/>
    </source>
</evidence>
<evidence type="ECO:0000259" key="4">
    <source>
        <dbReference type="Pfam" id="PF22422"/>
    </source>
</evidence>
<accession>A0A1G7HTP1</accession>
<dbReference type="GO" id="GO:0004573">
    <property type="term" value="F:Glc3Man9GlcNAc2 oligosaccharide glucosidase activity"/>
    <property type="evidence" value="ECO:0007669"/>
    <property type="project" value="InterPro"/>
</dbReference>
<sequence length="452" mass="49810">MSTETGHPTSHGTTLTDTALGDLAADVLRANDMGGWTKAAPLLYPHQWSWDSAFVAIGWAQVDVRRAMTEQQRLFEAQWANGMVPQIVFNPLAGPDSYFPDPARWAVEVSPDAPVGVAETSGICQPPVHAIAVARIWEVAAGTEAEADVRAEIRTLFPKLMAWHRYLAEHRDPSGSGLVTTYHPWEGIDNSPRWDAVLERLEVGDVPAYVRRDLSHVADAGQRPSNDAYDRFLWLLELLKRHRYDDAAIHRSYPFLVKDVFLTSVLVMANQALLGLADAVGATSSARAEIESWIARGRSGIASTVDTETGLAYDLDLGTGTPVEIRTFAGLCPLLDAESGDRDRALKNLDSEAFAGHPDLRWAMVPSTSPLEECFDPRNYWRGPVWPIVNWLYWRGLRDGGDLVRADALREASLDSLRHVGFAEYFHPVTGEALGSAMQSWTAAVALDWLAS</sequence>
<protein>
    <recommendedName>
        <fullName evidence="4">Mannosylglycerate hydrolase MGH1-like glycoside hydrolase domain-containing protein</fullName>
    </recommendedName>
</protein>
<keyword evidence="3" id="KW-0326">Glycosidase</keyword>
<dbReference type="Gene3D" id="1.50.10.10">
    <property type="match status" value="1"/>
</dbReference>
<dbReference type="SUPFAM" id="SSF48208">
    <property type="entry name" value="Six-hairpin glycosidases"/>
    <property type="match status" value="1"/>
</dbReference>
<comment type="similarity">
    <text evidence="1">Belongs to the glycosyl hydrolase 63 family.</text>
</comment>
<gene>
    <name evidence="5" type="ORF">SAMN05216377_103116</name>
</gene>
<keyword evidence="2" id="KW-0378">Hydrolase</keyword>
<dbReference type="PANTHER" id="PTHR10412">
    <property type="entry name" value="MANNOSYL-OLIGOSACCHARIDE GLUCOSIDASE"/>
    <property type="match status" value="1"/>
</dbReference>
<dbReference type="InterPro" id="IPR008928">
    <property type="entry name" value="6-hairpin_glycosidase_sf"/>
</dbReference>
<dbReference type="InterPro" id="IPR004888">
    <property type="entry name" value="Glycoside_hydrolase_63"/>
</dbReference>
<evidence type="ECO:0000256" key="3">
    <source>
        <dbReference type="ARBA" id="ARBA00023295"/>
    </source>
</evidence>
<evidence type="ECO:0000256" key="1">
    <source>
        <dbReference type="ARBA" id="ARBA00010833"/>
    </source>
</evidence>
<dbReference type="InterPro" id="IPR054491">
    <property type="entry name" value="MGH1-like_GH"/>
</dbReference>
<reference evidence="5 6" key="1">
    <citation type="submission" date="2016-10" db="EMBL/GenBank/DDBJ databases">
        <authorList>
            <person name="de Groot N.N."/>
        </authorList>
    </citation>
    <scope>NUCLEOTIDE SEQUENCE [LARGE SCALE GENOMIC DNA]</scope>
    <source>
        <strain evidence="5 6">CGMCC 4.3143</strain>
    </source>
</reference>
<evidence type="ECO:0000313" key="6">
    <source>
        <dbReference type="Proteomes" id="UP000198967"/>
    </source>
</evidence>
<dbReference type="Pfam" id="PF22422">
    <property type="entry name" value="MGH1-like_GH"/>
    <property type="match status" value="1"/>
</dbReference>
<dbReference type="RefSeq" id="WP_176921185.1">
    <property type="nucleotide sequence ID" value="NZ_FNBE01000003.1"/>
</dbReference>
<dbReference type="EMBL" id="FNBE01000003">
    <property type="protein sequence ID" value="SDF03867.1"/>
    <property type="molecule type" value="Genomic_DNA"/>
</dbReference>
<dbReference type="InterPro" id="IPR012341">
    <property type="entry name" value="6hp_glycosidase-like_sf"/>
</dbReference>
<dbReference type="GO" id="GO:0009311">
    <property type="term" value="P:oligosaccharide metabolic process"/>
    <property type="evidence" value="ECO:0007669"/>
    <property type="project" value="InterPro"/>
</dbReference>
<dbReference type="GO" id="GO:0006487">
    <property type="term" value="P:protein N-linked glycosylation"/>
    <property type="evidence" value="ECO:0007669"/>
    <property type="project" value="TreeGrafter"/>
</dbReference>
<feature type="domain" description="Mannosylglycerate hydrolase MGH1-like glycoside hydrolase" evidence="4">
    <location>
        <begin position="44"/>
        <end position="442"/>
    </location>
</feature>
<name>A0A1G7HTP1_PSEOR</name>
<dbReference type="STRING" id="366584.SAMN05216377_103116"/>
<dbReference type="AlphaFoldDB" id="A0A1G7HTP1"/>
<evidence type="ECO:0000313" key="5">
    <source>
        <dbReference type="EMBL" id="SDF03867.1"/>
    </source>
</evidence>
<dbReference type="PANTHER" id="PTHR10412:SF11">
    <property type="entry name" value="MANNOSYL-OLIGOSACCHARIDE GLUCOSIDASE"/>
    <property type="match status" value="1"/>
</dbReference>